<organism evidence="2 3">
    <name type="scientific">Trichocoleus desertorum GB2-A4</name>
    <dbReference type="NCBI Taxonomy" id="2933944"/>
    <lineage>
        <taxon>Bacteria</taxon>
        <taxon>Bacillati</taxon>
        <taxon>Cyanobacteriota</taxon>
        <taxon>Cyanophyceae</taxon>
        <taxon>Leptolyngbyales</taxon>
        <taxon>Trichocoleusaceae</taxon>
        <taxon>Trichocoleus</taxon>
    </lineage>
</organism>
<gene>
    <name evidence="2" type="ORF">NC998_09990</name>
</gene>
<feature type="compositionally biased region" description="Acidic residues" evidence="1">
    <location>
        <begin position="108"/>
        <end position="126"/>
    </location>
</feature>
<feature type="compositionally biased region" description="Pro residues" evidence="1">
    <location>
        <begin position="96"/>
        <end position="105"/>
    </location>
</feature>
<protein>
    <submittedName>
        <fullName evidence="2">Uncharacterized protein</fullName>
    </submittedName>
</protein>
<comment type="caution">
    <text evidence="2">The sequence shown here is derived from an EMBL/GenBank/DDBJ whole genome shotgun (WGS) entry which is preliminary data.</text>
</comment>
<dbReference type="RefSeq" id="WP_190438528.1">
    <property type="nucleotide sequence ID" value="NZ_JAMPKM010000004.1"/>
</dbReference>
<evidence type="ECO:0000313" key="3">
    <source>
        <dbReference type="Proteomes" id="UP001464891"/>
    </source>
</evidence>
<proteinExistence type="predicted"/>
<feature type="compositionally biased region" description="Basic and acidic residues" evidence="1">
    <location>
        <begin position="36"/>
        <end position="83"/>
    </location>
</feature>
<reference evidence="2 3" key="1">
    <citation type="submission" date="2022-04" db="EMBL/GenBank/DDBJ databases">
        <title>Positive selection, recombination, and allopatry shape intraspecific diversity of widespread and dominant cyanobacteria.</title>
        <authorList>
            <person name="Wei J."/>
            <person name="Shu W."/>
            <person name="Hu C."/>
        </authorList>
    </citation>
    <scope>NUCLEOTIDE SEQUENCE [LARGE SCALE GENOMIC DNA]</scope>
    <source>
        <strain evidence="2 3">GB2-A4</strain>
    </source>
</reference>
<dbReference type="Proteomes" id="UP001464891">
    <property type="component" value="Unassembled WGS sequence"/>
</dbReference>
<dbReference type="EMBL" id="JAMPKM010000004">
    <property type="protein sequence ID" value="MEP0817425.1"/>
    <property type="molecule type" value="Genomic_DNA"/>
</dbReference>
<sequence length="126" mass="13700">MVERPIKKSERQVADNPSSDAAGFQGSEASDSGTRNSEERGRSRPSRDKSDRNDKGSDRGSGRGGDRDKRKGRGRDQEDDRARTPVNPALMRGPKPTQPKPPVVQPEPEAEENVTAEADSEVATES</sequence>
<feature type="compositionally biased region" description="Basic and acidic residues" evidence="1">
    <location>
        <begin position="1"/>
        <end position="13"/>
    </location>
</feature>
<evidence type="ECO:0000256" key="1">
    <source>
        <dbReference type="SAM" id="MobiDB-lite"/>
    </source>
</evidence>
<accession>A0ABV0J6N7</accession>
<evidence type="ECO:0000313" key="2">
    <source>
        <dbReference type="EMBL" id="MEP0817425.1"/>
    </source>
</evidence>
<feature type="region of interest" description="Disordered" evidence="1">
    <location>
        <begin position="1"/>
        <end position="126"/>
    </location>
</feature>
<name>A0ABV0J6N7_9CYAN</name>
<keyword evidence="3" id="KW-1185">Reference proteome</keyword>